<dbReference type="AlphaFoldDB" id="A0A7W8ZJJ3"/>
<reference evidence="2 3" key="1">
    <citation type="submission" date="2020-08" db="EMBL/GenBank/DDBJ databases">
        <title>Genomic Encyclopedia of Type Strains, Phase IV (KMG-V): Genome sequencing to study the core and pangenomes of soil and plant-associated prokaryotes.</title>
        <authorList>
            <person name="Whitman W."/>
        </authorList>
    </citation>
    <scope>NUCLEOTIDE SEQUENCE [LARGE SCALE GENOMIC DNA]</scope>
    <source>
        <strain evidence="2 3">S3M1</strain>
    </source>
</reference>
<name>A0A7W8ZJJ3_9SPHI</name>
<dbReference type="EMBL" id="JACHCE010000001">
    <property type="protein sequence ID" value="MBB5635206.1"/>
    <property type="molecule type" value="Genomic_DNA"/>
</dbReference>
<comment type="caution">
    <text evidence="2">The sequence shown here is derived from an EMBL/GenBank/DDBJ whole genome shotgun (WGS) entry which is preliminary data.</text>
</comment>
<feature type="domain" description="DUF1972" evidence="1">
    <location>
        <begin position="3"/>
        <end position="173"/>
    </location>
</feature>
<dbReference type="GO" id="GO:0016740">
    <property type="term" value="F:transferase activity"/>
    <property type="evidence" value="ECO:0007669"/>
    <property type="project" value="UniProtKB-KW"/>
</dbReference>
<dbReference type="InterPro" id="IPR015393">
    <property type="entry name" value="DUF1972"/>
</dbReference>
<protein>
    <submittedName>
        <fullName evidence="2">Glycosyltransferase involved in cell wall biosynthesis</fullName>
    </submittedName>
</protein>
<dbReference type="RefSeq" id="WP_183879631.1">
    <property type="nucleotide sequence ID" value="NZ_JACHCE010000001.1"/>
</dbReference>
<dbReference type="Gene3D" id="3.40.50.2000">
    <property type="entry name" value="Glycogen Phosphorylase B"/>
    <property type="match status" value="2"/>
</dbReference>
<evidence type="ECO:0000313" key="2">
    <source>
        <dbReference type="EMBL" id="MBB5635206.1"/>
    </source>
</evidence>
<proteinExistence type="predicted"/>
<evidence type="ECO:0000259" key="1">
    <source>
        <dbReference type="Pfam" id="PF09314"/>
    </source>
</evidence>
<accession>A0A7W8ZJJ3</accession>
<sequence length="368" mass="42108">MRIAIVGTRGIPNYYGGFEQCAEYLALGLVKKGFEVIVYNSHHHPYQEKEWNGVKLVHCYDPEDKIGTAGQFIYDLNCILDVRKRDCDIILQLGYTSSSVWGWMLPKKAVVTTNMDGLEWKRTKYSEKVKKFLRYAESLGVKYSDHLISDSIGIQDYLKDKYQKDSTFIAYGATVFESPDISVLSGYGLMPYGYHMLIARLEPENSIEVILDGVALANPDVPFLVVGKHETSYGNYLKEKFAAYSQIQFIGGIYNIDILNSLRYYSKIYFHGHTVGGTNPSLLEAMASSSLICANDNPFNKYILEKDALYFQDAEDVRKHLLTVDYDRDLYQLMIANNLDKITKIYDWEIIVGQYEQHFIAVKGLIKR</sequence>
<gene>
    <name evidence="2" type="ORF">HDE68_001091</name>
</gene>
<evidence type="ECO:0000313" key="3">
    <source>
        <dbReference type="Proteomes" id="UP000537204"/>
    </source>
</evidence>
<organism evidence="2 3">
    <name type="scientific">Pedobacter cryoconitis</name>
    <dbReference type="NCBI Taxonomy" id="188932"/>
    <lineage>
        <taxon>Bacteria</taxon>
        <taxon>Pseudomonadati</taxon>
        <taxon>Bacteroidota</taxon>
        <taxon>Sphingobacteriia</taxon>
        <taxon>Sphingobacteriales</taxon>
        <taxon>Sphingobacteriaceae</taxon>
        <taxon>Pedobacter</taxon>
    </lineage>
</organism>
<dbReference type="SUPFAM" id="SSF53756">
    <property type="entry name" value="UDP-Glycosyltransferase/glycogen phosphorylase"/>
    <property type="match status" value="1"/>
</dbReference>
<keyword evidence="2" id="KW-0808">Transferase</keyword>
<dbReference type="Proteomes" id="UP000537204">
    <property type="component" value="Unassembled WGS sequence"/>
</dbReference>
<dbReference type="Pfam" id="PF09314">
    <property type="entry name" value="DUF1972"/>
    <property type="match status" value="1"/>
</dbReference>